<dbReference type="SUPFAM" id="SSF55008">
    <property type="entry name" value="HMA, heavy metal-associated domain"/>
    <property type="match status" value="1"/>
</dbReference>
<accession>A0ABW9ZQX4</accession>
<dbReference type="Gene3D" id="3.30.70.100">
    <property type="match status" value="1"/>
</dbReference>
<dbReference type="Pfam" id="PF00403">
    <property type="entry name" value="HMA"/>
    <property type="match status" value="1"/>
</dbReference>
<evidence type="ECO:0000256" key="10">
    <source>
        <dbReference type="ARBA" id="ARBA00022914"/>
    </source>
</evidence>
<evidence type="ECO:0000256" key="8">
    <source>
        <dbReference type="ARBA" id="ARBA00022692"/>
    </source>
</evidence>
<keyword evidence="4" id="KW-0813">Transport</keyword>
<evidence type="ECO:0000256" key="4">
    <source>
        <dbReference type="ARBA" id="ARBA00022448"/>
    </source>
</evidence>
<dbReference type="EMBL" id="JAACJS010000006">
    <property type="protein sequence ID" value="NCI49329.1"/>
    <property type="molecule type" value="Genomic_DNA"/>
</dbReference>
<keyword evidence="18" id="KW-1185">Reference proteome</keyword>
<keyword evidence="11 15" id="KW-1133">Transmembrane helix</keyword>
<protein>
    <recommendedName>
        <fullName evidence="3">Mercuric transport protein MerT</fullName>
    </recommendedName>
    <alternativeName>
        <fullName evidence="13">Mercury ion transport protein</fullName>
    </alternativeName>
</protein>
<evidence type="ECO:0000256" key="6">
    <source>
        <dbReference type="ARBA" id="ARBA00022475"/>
    </source>
</evidence>
<dbReference type="PROSITE" id="PS50846">
    <property type="entry name" value="HMA_2"/>
    <property type="match status" value="1"/>
</dbReference>
<proteinExistence type="inferred from homology"/>
<name>A0ABW9ZQX4_9BACT</name>
<evidence type="ECO:0000256" key="7">
    <source>
        <dbReference type="ARBA" id="ARBA00022519"/>
    </source>
</evidence>
<keyword evidence="6" id="KW-1003">Cell membrane</keyword>
<keyword evidence="5" id="KW-0475">Mercuric resistance</keyword>
<feature type="domain" description="HMA" evidence="16">
    <location>
        <begin position="133"/>
        <end position="199"/>
    </location>
</feature>
<keyword evidence="12 15" id="KW-0472">Membrane</keyword>
<comment type="caution">
    <text evidence="17">The sequence shown here is derived from an EMBL/GenBank/DDBJ whole genome shotgun (WGS) entry which is preliminary data.</text>
</comment>
<dbReference type="InterPro" id="IPR003457">
    <property type="entry name" value="Transprt_MerT"/>
</dbReference>
<organism evidence="17 18">
    <name type="scientific">Sediminibacterium roseum</name>
    <dbReference type="NCBI Taxonomy" id="1978412"/>
    <lineage>
        <taxon>Bacteria</taxon>
        <taxon>Pseudomonadati</taxon>
        <taxon>Bacteroidota</taxon>
        <taxon>Chitinophagia</taxon>
        <taxon>Chitinophagales</taxon>
        <taxon>Chitinophagaceae</taxon>
        <taxon>Sediminibacterium</taxon>
    </lineage>
</organism>
<evidence type="ECO:0000313" key="18">
    <source>
        <dbReference type="Proteomes" id="UP000753802"/>
    </source>
</evidence>
<dbReference type="InterPro" id="IPR006121">
    <property type="entry name" value="HMA_dom"/>
</dbReference>
<feature type="transmembrane region" description="Helical" evidence="15">
    <location>
        <begin position="93"/>
        <end position="112"/>
    </location>
</feature>
<evidence type="ECO:0000259" key="16">
    <source>
        <dbReference type="PROSITE" id="PS50846"/>
    </source>
</evidence>
<evidence type="ECO:0000256" key="12">
    <source>
        <dbReference type="ARBA" id="ARBA00023136"/>
    </source>
</evidence>
<keyword evidence="9" id="KW-0479">Metal-binding</keyword>
<evidence type="ECO:0000256" key="3">
    <source>
        <dbReference type="ARBA" id="ARBA00017053"/>
    </source>
</evidence>
<sequence>MTNPKSSATVIGTGVLSALAASICCITPVIALLAGSSSIAANFSWIEPARPYLIGLSIAVLGFAWYQQLKPVKNNPDDCHCDTGKKSFFQSRLLLFIVTVFSILMMTFPLYARIFYSNPDAKIATGIATPDKKQTTFSIRGMSCQSCEGEINNELSKLQGVVAYSTSYGKGTSVVTYDPSKVSDKTIISAINKTGYVVTGSVAVTQEPKK</sequence>
<keyword evidence="7" id="KW-0997">Cell inner membrane</keyword>
<evidence type="ECO:0000256" key="5">
    <source>
        <dbReference type="ARBA" id="ARBA00022466"/>
    </source>
</evidence>
<evidence type="ECO:0000256" key="11">
    <source>
        <dbReference type="ARBA" id="ARBA00022989"/>
    </source>
</evidence>
<evidence type="ECO:0000256" key="13">
    <source>
        <dbReference type="ARBA" id="ARBA00030934"/>
    </source>
</evidence>
<comment type="subcellular location">
    <subcellularLocation>
        <location evidence="1">Cell inner membrane</location>
        <topology evidence="1">Multi-pass membrane protein</topology>
    </subcellularLocation>
</comment>
<feature type="transmembrane region" description="Helical" evidence="15">
    <location>
        <begin position="49"/>
        <end position="66"/>
    </location>
</feature>
<comment type="similarity">
    <text evidence="2">Belongs to the MerT family.</text>
</comment>
<evidence type="ECO:0000256" key="14">
    <source>
        <dbReference type="ARBA" id="ARBA00045720"/>
    </source>
</evidence>
<evidence type="ECO:0000256" key="1">
    <source>
        <dbReference type="ARBA" id="ARBA00004429"/>
    </source>
</evidence>
<dbReference type="Gene3D" id="1.10.287.910">
    <property type="entry name" value="bacterial mercury transporter, merf"/>
    <property type="match status" value="1"/>
</dbReference>
<reference evidence="17 18" key="1">
    <citation type="submission" date="2020-01" db="EMBL/GenBank/DDBJ databases">
        <title>Genome analysis.</title>
        <authorList>
            <person name="Wu S."/>
            <person name="Wang G."/>
        </authorList>
    </citation>
    <scope>NUCLEOTIDE SEQUENCE [LARGE SCALE GENOMIC DNA]</scope>
    <source>
        <strain evidence="17 18">SYL130</strain>
    </source>
</reference>
<keyword evidence="10" id="KW-0476">Mercury</keyword>
<evidence type="ECO:0000256" key="9">
    <source>
        <dbReference type="ARBA" id="ARBA00022723"/>
    </source>
</evidence>
<feature type="transmembrane region" description="Helical" evidence="15">
    <location>
        <begin position="12"/>
        <end position="34"/>
    </location>
</feature>
<comment type="function">
    <text evidence="14">Involved in mercury resistance. Probably transfers a mercuric ion from the periplasmic Hg(2+)-binding protein MerP to the cytoplasmic mercuric reductase MerA.</text>
</comment>
<evidence type="ECO:0000256" key="15">
    <source>
        <dbReference type="SAM" id="Phobius"/>
    </source>
</evidence>
<keyword evidence="8 15" id="KW-0812">Transmembrane</keyword>
<evidence type="ECO:0000256" key="2">
    <source>
        <dbReference type="ARBA" id="ARBA00008224"/>
    </source>
</evidence>
<dbReference type="Proteomes" id="UP000753802">
    <property type="component" value="Unassembled WGS sequence"/>
</dbReference>
<dbReference type="Pfam" id="PF02411">
    <property type="entry name" value="MerT"/>
    <property type="match status" value="1"/>
</dbReference>
<gene>
    <name evidence="17" type="primary">merTP</name>
    <name evidence="17" type="ORF">GWC95_05305</name>
</gene>
<dbReference type="InterPro" id="IPR036163">
    <property type="entry name" value="HMA_dom_sf"/>
</dbReference>
<evidence type="ECO:0000313" key="17">
    <source>
        <dbReference type="EMBL" id="NCI49329.1"/>
    </source>
</evidence>
<dbReference type="CDD" id="cd00371">
    <property type="entry name" value="HMA"/>
    <property type="match status" value="1"/>
</dbReference>
<dbReference type="NCBIfam" id="NF033556">
    <property type="entry name" value="MerTP_fusion"/>
    <property type="match status" value="1"/>
</dbReference>
<dbReference type="RefSeq" id="WP_161817658.1">
    <property type="nucleotide sequence ID" value="NZ_JAACJS010000006.1"/>
</dbReference>